<proteinExistence type="predicted"/>
<dbReference type="STRING" id="4097.A0A1S3YZ70"/>
<dbReference type="OMA" id="GNNKSAC"/>
<name>A0A1S3YZ70_TOBAC</name>
<feature type="domain" description="Reverse transcriptase Ty1/copia-type" evidence="1">
    <location>
        <begin position="46"/>
        <end position="101"/>
    </location>
</feature>
<dbReference type="PANTHER" id="PTHR11439:SF519">
    <property type="entry name" value="REVERSE TRANSCRIPTASE TY1_COPIA-TYPE DOMAIN-CONTAINING PROTEIN"/>
    <property type="match status" value="1"/>
</dbReference>
<dbReference type="InterPro" id="IPR013103">
    <property type="entry name" value="RVT_2"/>
</dbReference>
<sequence length="180" mass="20663">MVIVRTVIAVAASRHWFNYQMDVHNAFLQGDLLEEVYMTIPEGGDLQKKFKMKVLGELKFFLGIEFARSSKGIHMRQRKYSLELIYELGLGGAKTAGTPLEYNQKLTSIEFDRAFNKDAAHEDPILEDAGEYQRLVGRLLYLTMTRPDISFGVQVLSQYMHSLKQSHMEAALRIVRYLKA</sequence>
<gene>
    <name evidence="2" type="primary">LOC107781309</name>
</gene>
<dbReference type="AlphaFoldDB" id="A0A1S3YZ70"/>
<protein>
    <submittedName>
        <fullName evidence="2">Uncharacterized mitochondrial protein AtMg00810-like</fullName>
    </submittedName>
</protein>
<dbReference type="InterPro" id="IPR043502">
    <property type="entry name" value="DNA/RNA_pol_sf"/>
</dbReference>
<dbReference type="PaxDb" id="4097-A0A1S3YZ70"/>
<evidence type="ECO:0000259" key="1">
    <source>
        <dbReference type="Pfam" id="PF07727"/>
    </source>
</evidence>
<dbReference type="OrthoDB" id="1275983at2759"/>
<organism evidence="2">
    <name type="scientific">Nicotiana tabacum</name>
    <name type="common">Common tobacco</name>
    <dbReference type="NCBI Taxonomy" id="4097"/>
    <lineage>
        <taxon>Eukaryota</taxon>
        <taxon>Viridiplantae</taxon>
        <taxon>Streptophyta</taxon>
        <taxon>Embryophyta</taxon>
        <taxon>Tracheophyta</taxon>
        <taxon>Spermatophyta</taxon>
        <taxon>Magnoliopsida</taxon>
        <taxon>eudicotyledons</taxon>
        <taxon>Gunneridae</taxon>
        <taxon>Pentapetalae</taxon>
        <taxon>asterids</taxon>
        <taxon>lamiids</taxon>
        <taxon>Solanales</taxon>
        <taxon>Solanaceae</taxon>
        <taxon>Nicotianoideae</taxon>
        <taxon>Nicotianeae</taxon>
        <taxon>Nicotiana</taxon>
    </lineage>
</organism>
<dbReference type="KEGG" id="nta:107781309"/>
<dbReference type="SUPFAM" id="SSF56672">
    <property type="entry name" value="DNA/RNA polymerases"/>
    <property type="match status" value="1"/>
</dbReference>
<evidence type="ECO:0000313" key="2">
    <source>
        <dbReference type="RefSeq" id="XP_016457484.1"/>
    </source>
</evidence>
<reference evidence="2" key="1">
    <citation type="submission" date="2025-08" db="UniProtKB">
        <authorList>
            <consortium name="RefSeq"/>
        </authorList>
    </citation>
    <scope>IDENTIFICATION</scope>
</reference>
<dbReference type="PANTHER" id="PTHR11439">
    <property type="entry name" value="GAG-POL-RELATED RETROTRANSPOSON"/>
    <property type="match status" value="1"/>
</dbReference>
<dbReference type="Pfam" id="PF07727">
    <property type="entry name" value="RVT_2"/>
    <property type="match status" value="1"/>
</dbReference>
<accession>A0A1S3YZ70</accession>
<dbReference type="RefSeq" id="XP_016457484.1">
    <property type="nucleotide sequence ID" value="XM_016601998.1"/>
</dbReference>